<protein>
    <submittedName>
        <fullName evidence="3">Uncharacterized protein</fullName>
    </submittedName>
</protein>
<organism evidence="3 4">
    <name type="scientific">Citrus unshiu</name>
    <name type="common">Satsuma mandarin</name>
    <name type="synonym">Citrus nobilis var. unshiu</name>
    <dbReference type="NCBI Taxonomy" id="55188"/>
    <lineage>
        <taxon>Eukaryota</taxon>
        <taxon>Viridiplantae</taxon>
        <taxon>Streptophyta</taxon>
        <taxon>Embryophyta</taxon>
        <taxon>Tracheophyta</taxon>
        <taxon>Spermatophyta</taxon>
        <taxon>Magnoliopsida</taxon>
        <taxon>eudicotyledons</taxon>
        <taxon>Gunneridae</taxon>
        <taxon>Pentapetalae</taxon>
        <taxon>rosids</taxon>
        <taxon>malvids</taxon>
        <taxon>Sapindales</taxon>
        <taxon>Rutaceae</taxon>
        <taxon>Aurantioideae</taxon>
        <taxon>Citrus</taxon>
    </lineage>
</organism>
<dbReference type="Gene3D" id="3.40.50.2000">
    <property type="entry name" value="Glycogen Phosphorylase B"/>
    <property type="match status" value="1"/>
</dbReference>
<evidence type="ECO:0000313" key="3">
    <source>
        <dbReference type="EMBL" id="GAY69028.1"/>
    </source>
</evidence>
<evidence type="ECO:0000313" key="4">
    <source>
        <dbReference type="Proteomes" id="UP000236630"/>
    </source>
</evidence>
<name>A0A2H5QWM8_CITUN</name>
<keyword evidence="2" id="KW-0328">Glycosyltransferase</keyword>
<dbReference type="PANTHER" id="PTHR11926">
    <property type="entry name" value="GLUCOSYL/GLUCURONOSYL TRANSFERASES"/>
    <property type="match status" value="1"/>
</dbReference>
<dbReference type="AlphaFoldDB" id="A0A2H5QWM8"/>
<keyword evidence="2" id="KW-0808">Transferase</keyword>
<dbReference type="STRING" id="55188.A0A2H5QWM8"/>
<dbReference type="PANTHER" id="PTHR11926:SF1311">
    <property type="entry name" value="UDP-GLYCOSYLTRANSFERASE 74F2"/>
    <property type="match status" value="1"/>
</dbReference>
<dbReference type="GO" id="GO:0080044">
    <property type="term" value="F:quercetin 7-O-glucosyltransferase activity"/>
    <property type="evidence" value="ECO:0007669"/>
    <property type="project" value="TreeGrafter"/>
</dbReference>
<comment type="similarity">
    <text evidence="1">Belongs to the UDP-glycosyltransferase family.</text>
</comment>
<dbReference type="EMBL" id="BDQV01001063">
    <property type="protein sequence ID" value="GAY69028.1"/>
    <property type="molecule type" value="Genomic_DNA"/>
</dbReference>
<evidence type="ECO:0000256" key="2">
    <source>
        <dbReference type="ARBA" id="ARBA00022676"/>
    </source>
</evidence>
<accession>A0A2H5QWM8</accession>
<evidence type="ECO:0000256" key="1">
    <source>
        <dbReference type="ARBA" id="ARBA00009995"/>
    </source>
</evidence>
<sequence>MHFCPMLAISPTLPSFYLDNRILNGNDYDLNCFTLDKSININWLNQKPERSVIYVPFIGMACLGNKQVKELVWDLKKSSFYLLWIIRDYKETNKLPKGSTNGRKVC</sequence>
<comment type="caution">
    <text evidence="3">The sequence shown here is derived from an EMBL/GenBank/DDBJ whole genome shotgun (WGS) entry which is preliminary data.</text>
</comment>
<gene>
    <name evidence="3" type="ORF">CUMW_268800</name>
</gene>
<dbReference type="SUPFAM" id="SSF53756">
    <property type="entry name" value="UDP-Glycosyltransferase/glycogen phosphorylase"/>
    <property type="match status" value="1"/>
</dbReference>
<keyword evidence="4" id="KW-1185">Reference proteome</keyword>
<dbReference type="GO" id="GO:0080043">
    <property type="term" value="F:quercetin 3-O-glucosyltransferase activity"/>
    <property type="evidence" value="ECO:0007669"/>
    <property type="project" value="TreeGrafter"/>
</dbReference>
<dbReference type="Proteomes" id="UP000236630">
    <property type="component" value="Unassembled WGS sequence"/>
</dbReference>
<reference evidence="3 4" key="1">
    <citation type="journal article" date="2017" name="Front. Genet.">
        <title>Draft sequencing of the heterozygous diploid genome of Satsuma (Citrus unshiu Marc.) using a hybrid assembly approach.</title>
        <authorList>
            <person name="Shimizu T."/>
            <person name="Tanizawa Y."/>
            <person name="Mochizuki T."/>
            <person name="Nagasaki H."/>
            <person name="Yoshioka T."/>
            <person name="Toyoda A."/>
            <person name="Fujiyama A."/>
            <person name="Kaminuma E."/>
            <person name="Nakamura Y."/>
        </authorList>
    </citation>
    <scope>NUCLEOTIDE SEQUENCE [LARGE SCALE GENOMIC DNA]</scope>
    <source>
        <strain evidence="4">cv. Miyagawa wase</strain>
    </source>
</reference>
<proteinExistence type="inferred from homology"/>